<dbReference type="SUPFAM" id="SSF56235">
    <property type="entry name" value="N-terminal nucleophile aminohydrolases (Ntn hydrolases)"/>
    <property type="match status" value="1"/>
</dbReference>
<dbReference type="GO" id="GO:0016787">
    <property type="term" value="F:hydrolase activity"/>
    <property type="evidence" value="ECO:0007669"/>
    <property type="project" value="UniProtKB-KW"/>
</dbReference>
<organism evidence="5 6">
    <name type="scientific">Picrophilus torridus (strain ATCC 700027 / DSM 9790 / JCM 10055 / NBRC 100828 / KAW 2/3)</name>
    <dbReference type="NCBI Taxonomy" id="1122961"/>
    <lineage>
        <taxon>Archaea</taxon>
        <taxon>Methanobacteriati</taxon>
        <taxon>Thermoplasmatota</taxon>
        <taxon>Thermoplasmata</taxon>
        <taxon>Thermoplasmatales</taxon>
        <taxon>Picrophilaceae</taxon>
        <taxon>Picrophilus</taxon>
    </lineage>
</organism>
<evidence type="ECO:0000313" key="5">
    <source>
        <dbReference type="EMBL" id="AAT43010.1"/>
    </source>
</evidence>
<dbReference type="eggNOG" id="arCOG04779">
    <property type="taxonomic scope" value="Archaea"/>
</dbReference>
<gene>
    <name evidence="5" type="ordered locus">PTO0425</name>
</gene>
<dbReference type="AlphaFoldDB" id="Q6L1Z2"/>
<dbReference type="Pfam" id="PF01112">
    <property type="entry name" value="Asparaginase_2"/>
    <property type="match status" value="1"/>
</dbReference>
<dbReference type="STRING" id="263820.PTO0425"/>
<feature type="active site" description="Nucleophile" evidence="2">
    <location>
        <position position="184"/>
    </location>
</feature>
<reference evidence="5 6" key="1">
    <citation type="journal article" date="2004" name="Proc. Natl. Acad. Sci. U.S.A.">
        <title>Genome sequence of Picrophilus torridus and its implications for life around pH 0.</title>
        <authorList>
            <person name="Futterer O."/>
            <person name="Angelov A."/>
            <person name="Liesegang H."/>
            <person name="Gottschalk G."/>
            <person name="Schleper C."/>
            <person name="Schepers B."/>
            <person name="Dock C."/>
            <person name="Antranikian G."/>
            <person name="Liebl W."/>
        </authorList>
    </citation>
    <scope>NUCLEOTIDE SEQUENCE [LARGE SCALE GENOMIC DNA]</scope>
    <source>
        <strain evidence="6">ATCC 700027 / DSM 9790 / JCM 10055 / NBRC 100828</strain>
    </source>
</reference>
<dbReference type="PANTHER" id="PTHR10188:SF13">
    <property type="entry name" value="ISOASPARTYL PEPTIDASE_L-ASPARAGINASE 2-RELATED"/>
    <property type="match status" value="1"/>
</dbReference>
<evidence type="ECO:0000256" key="3">
    <source>
        <dbReference type="PIRSR" id="PIRSR600246-2"/>
    </source>
</evidence>
<evidence type="ECO:0000256" key="1">
    <source>
        <dbReference type="ARBA" id="ARBA00044776"/>
    </source>
</evidence>
<evidence type="ECO:0000256" key="2">
    <source>
        <dbReference type="PIRSR" id="PIRSR600246-1"/>
    </source>
</evidence>
<keyword evidence="5" id="KW-0378">Hydrolase</keyword>
<protein>
    <recommendedName>
        <fullName evidence="1">Plant-type L-asparaginase</fullName>
    </recommendedName>
</protein>
<dbReference type="PANTHER" id="PTHR10188">
    <property type="entry name" value="L-ASPARAGINASE"/>
    <property type="match status" value="1"/>
</dbReference>
<evidence type="ECO:0000256" key="4">
    <source>
        <dbReference type="PIRSR" id="PIRSR600246-3"/>
    </source>
</evidence>
<dbReference type="CDD" id="cd04703">
    <property type="entry name" value="Asparaginase_2_like_1"/>
    <property type="match status" value="1"/>
</dbReference>
<evidence type="ECO:0000313" key="6">
    <source>
        <dbReference type="Proteomes" id="UP000000438"/>
    </source>
</evidence>
<dbReference type="InParanoid" id="Q6L1Z2"/>
<proteinExistence type="predicted"/>
<accession>Q6L1Z2</accession>
<name>Q6L1Z2_PICTO</name>
<feature type="binding site" evidence="3">
    <location>
        <begin position="233"/>
        <end position="236"/>
    </location>
    <ligand>
        <name>substrate</name>
    </ligand>
</feature>
<dbReference type="FunCoup" id="Q6L1Z2">
    <property type="interactions" value="46"/>
</dbReference>
<dbReference type="HOGENOM" id="CLU_021603_1_2_2"/>
<dbReference type="Proteomes" id="UP000000438">
    <property type="component" value="Chromosome"/>
</dbReference>
<dbReference type="EMBL" id="AE017261">
    <property type="protein sequence ID" value="AAT43010.1"/>
    <property type="molecule type" value="Genomic_DNA"/>
</dbReference>
<feature type="site" description="Cleavage; by autolysis" evidence="4">
    <location>
        <begin position="183"/>
        <end position="184"/>
    </location>
</feature>
<sequence length="297" mass="32130">MLGFYRCHCKENEKIIIKTKHIFTMNVIMLHGGAGSTGVEQKLMEYAVKSKSGSALDSVCNAVVLMENDPCFNAGTGSCMRLDGSIQMDAAVMTSKGFGSVMAIENVKNPVLVARAVMERSPHLIMAGDGAEKFAHLLGFEKYDPSTERAAKRRENDISMILSRKIDSYNKMMETVDISKFVDTVGAVARVNGEFAAAVSTGGAPPMLRGRVGDSPVPGAGIFCGENGAVVATGVGEEIIKNMLCISIYNEIGRESLSKIVMKNISRFRYHAGVIAISNEEYFAYSNTDMSYAALEF</sequence>
<feature type="binding site" evidence="3">
    <location>
        <begin position="211"/>
        <end position="214"/>
    </location>
    <ligand>
        <name>substrate</name>
    </ligand>
</feature>
<dbReference type="KEGG" id="pto:PTO0425"/>
<dbReference type="InterPro" id="IPR029055">
    <property type="entry name" value="Ntn_hydrolases_N"/>
</dbReference>
<dbReference type="InterPro" id="IPR000246">
    <property type="entry name" value="Peptidase_T2"/>
</dbReference>
<dbReference type="PaxDb" id="263820-PTO0425"/>
<dbReference type="SMR" id="Q6L1Z2"/>
<dbReference type="Gene3D" id="3.60.20.30">
    <property type="entry name" value="(Glycosyl)asparaginase"/>
    <property type="match status" value="1"/>
</dbReference>